<name>T0HY49_9SPHN</name>
<keyword evidence="4" id="KW-0804">Transcription</keyword>
<dbReference type="EMBL" id="ATHO01000130">
    <property type="protein sequence ID" value="EQB04265.1"/>
    <property type="molecule type" value="Genomic_DNA"/>
</dbReference>
<dbReference type="GO" id="GO:0003700">
    <property type="term" value="F:DNA-binding transcription factor activity"/>
    <property type="evidence" value="ECO:0007669"/>
    <property type="project" value="InterPro"/>
</dbReference>
<evidence type="ECO:0000256" key="3">
    <source>
        <dbReference type="ARBA" id="ARBA00023125"/>
    </source>
</evidence>
<evidence type="ECO:0000259" key="5">
    <source>
        <dbReference type="PROSITE" id="PS50931"/>
    </source>
</evidence>
<comment type="caution">
    <text evidence="6">The sequence shown here is derived from an EMBL/GenBank/DDBJ whole genome shotgun (WGS) entry which is preliminary data.</text>
</comment>
<dbReference type="Gene3D" id="3.40.190.10">
    <property type="entry name" value="Periplasmic binding protein-like II"/>
    <property type="match status" value="2"/>
</dbReference>
<gene>
    <name evidence="6" type="ORF">L288_14395</name>
</gene>
<dbReference type="InterPro" id="IPR036388">
    <property type="entry name" value="WH-like_DNA-bd_sf"/>
</dbReference>
<dbReference type="FunFam" id="1.10.10.10:FF:000001">
    <property type="entry name" value="LysR family transcriptional regulator"/>
    <property type="match status" value="1"/>
</dbReference>
<dbReference type="GO" id="GO:0032993">
    <property type="term" value="C:protein-DNA complex"/>
    <property type="evidence" value="ECO:0007669"/>
    <property type="project" value="TreeGrafter"/>
</dbReference>
<dbReference type="InterPro" id="IPR036390">
    <property type="entry name" value="WH_DNA-bd_sf"/>
</dbReference>
<dbReference type="PROSITE" id="PS50931">
    <property type="entry name" value="HTH_LYSR"/>
    <property type="match status" value="1"/>
</dbReference>
<organism evidence="6 7">
    <name type="scientific">Sphingobium quisquiliarum P25</name>
    <dbReference type="NCBI Taxonomy" id="1329909"/>
    <lineage>
        <taxon>Bacteria</taxon>
        <taxon>Pseudomonadati</taxon>
        <taxon>Pseudomonadota</taxon>
        <taxon>Alphaproteobacteria</taxon>
        <taxon>Sphingomonadales</taxon>
        <taxon>Sphingomonadaceae</taxon>
        <taxon>Sphingobium</taxon>
    </lineage>
</organism>
<dbReference type="GO" id="GO:0003677">
    <property type="term" value="F:DNA binding"/>
    <property type="evidence" value="ECO:0007669"/>
    <property type="project" value="UniProtKB-KW"/>
</dbReference>
<dbReference type="InterPro" id="IPR005119">
    <property type="entry name" value="LysR_subst-bd"/>
</dbReference>
<evidence type="ECO:0000256" key="1">
    <source>
        <dbReference type="ARBA" id="ARBA00009437"/>
    </source>
</evidence>
<dbReference type="Pfam" id="PF03466">
    <property type="entry name" value="LysR_substrate"/>
    <property type="match status" value="1"/>
</dbReference>
<proteinExistence type="inferred from homology"/>
<evidence type="ECO:0000313" key="6">
    <source>
        <dbReference type="EMBL" id="EQB04265.1"/>
    </source>
</evidence>
<reference evidence="6 7" key="1">
    <citation type="journal article" date="2013" name="Genome Announc.">
        <title>Draft Genome Sequence of Sphingobium quisquiliarum Strain P25T, a Novel Hexachlorocyclohexane (HCH)-Degrading Bacterium Isolated from an HCH Dumpsite.</title>
        <authorList>
            <person name="Kumar Singh A."/>
            <person name="Sangwan N."/>
            <person name="Sharma A."/>
            <person name="Gupta V."/>
            <person name="Khurana J.P."/>
            <person name="Lal R."/>
        </authorList>
    </citation>
    <scope>NUCLEOTIDE SEQUENCE [LARGE SCALE GENOMIC DNA]</scope>
    <source>
        <strain evidence="6 7">P25</strain>
    </source>
</reference>
<evidence type="ECO:0000313" key="7">
    <source>
        <dbReference type="Proteomes" id="UP000015525"/>
    </source>
</evidence>
<dbReference type="InterPro" id="IPR000847">
    <property type="entry name" value="LysR_HTH_N"/>
</dbReference>
<keyword evidence="3" id="KW-0238">DNA-binding</keyword>
<dbReference type="PATRIC" id="fig|1329909.3.peg.2762"/>
<feature type="domain" description="HTH lysR-type" evidence="5">
    <location>
        <begin position="2"/>
        <end position="60"/>
    </location>
</feature>
<keyword evidence="7" id="KW-1185">Reference proteome</keyword>
<protein>
    <recommendedName>
        <fullName evidence="5">HTH lysR-type domain-containing protein</fullName>
    </recommendedName>
</protein>
<evidence type="ECO:0000256" key="4">
    <source>
        <dbReference type="ARBA" id="ARBA00023163"/>
    </source>
</evidence>
<keyword evidence="2" id="KW-0805">Transcription regulation</keyword>
<evidence type="ECO:0000256" key="2">
    <source>
        <dbReference type="ARBA" id="ARBA00023015"/>
    </source>
</evidence>
<sequence length="301" mass="32201">MIDSRQLRCLIAVAEEAHFGRAALRLGLAQSALSGQIRRLEDNLGACLFERGRRAAVRLTPFGAIFLEEARATLDRMDRAERIGRAAARGEAGPARLHYVFSAALSGILTEALKGVAGRLPLLHVNCVPMETPEQLAALSDARADAGFLRPQDDYPPGVSARIVHSERMIIAMSAAHRLARQERLRCADLAGETFIIPQAARSMGLPRFVQSLAQAGGFATPPFIDCSDFLTAACIAASGGGVVLAPRSLTNMNIGGLCFRPLDDFEAGVDLALAWREPRPPIAAVILDVLGQPSPDRPHG</sequence>
<dbReference type="PRINTS" id="PR00039">
    <property type="entry name" value="HTHLYSR"/>
</dbReference>
<dbReference type="CDD" id="cd08414">
    <property type="entry name" value="PBP2_LTTR_aromatics_like"/>
    <property type="match status" value="1"/>
</dbReference>
<dbReference type="PANTHER" id="PTHR30346:SF17">
    <property type="entry name" value="LYSR FAMILY TRANSCRIPTIONAL REGULATOR"/>
    <property type="match status" value="1"/>
</dbReference>
<dbReference type="Gene3D" id="1.10.10.10">
    <property type="entry name" value="Winged helix-like DNA-binding domain superfamily/Winged helix DNA-binding domain"/>
    <property type="match status" value="1"/>
</dbReference>
<dbReference type="SUPFAM" id="SSF53850">
    <property type="entry name" value="Periplasmic binding protein-like II"/>
    <property type="match status" value="1"/>
</dbReference>
<dbReference type="AlphaFoldDB" id="T0HY49"/>
<dbReference type="RefSeq" id="WP_021238998.1">
    <property type="nucleotide sequence ID" value="NZ_ATHO01000130.1"/>
</dbReference>
<dbReference type="Pfam" id="PF00126">
    <property type="entry name" value="HTH_1"/>
    <property type="match status" value="1"/>
</dbReference>
<dbReference type="Proteomes" id="UP000015525">
    <property type="component" value="Unassembled WGS sequence"/>
</dbReference>
<dbReference type="PANTHER" id="PTHR30346">
    <property type="entry name" value="TRANSCRIPTIONAL DUAL REGULATOR HCAR-RELATED"/>
    <property type="match status" value="1"/>
</dbReference>
<accession>T0HY49</accession>
<dbReference type="SUPFAM" id="SSF46785">
    <property type="entry name" value="Winged helix' DNA-binding domain"/>
    <property type="match status" value="1"/>
</dbReference>
<comment type="similarity">
    <text evidence="1">Belongs to the LysR transcriptional regulatory family.</text>
</comment>